<dbReference type="InterPro" id="IPR022398">
    <property type="entry name" value="Peptidase_S8_His-AS"/>
</dbReference>
<reference evidence="8" key="2">
    <citation type="submission" date="2020-11" db="EMBL/GenBank/DDBJ databases">
        <authorList>
            <person name="McCartney M.A."/>
            <person name="Auch B."/>
            <person name="Kono T."/>
            <person name="Mallez S."/>
            <person name="Becker A."/>
            <person name="Gohl D.M."/>
            <person name="Silverstein K.A.T."/>
            <person name="Koren S."/>
            <person name="Bechman K.B."/>
            <person name="Herman A."/>
            <person name="Abrahante J.E."/>
            <person name="Garbe J."/>
        </authorList>
    </citation>
    <scope>NUCLEOTIDE SEQUENCE</scope>
    <source>
        <strain evidence="8">Duluth1</strain>
        <tissue evidence="8">Whole animal</tissue>
    </source>
</reference>
<keyword evidence="5" id="KW-1015">Disulfide bond</keyword>
<keyword evidence="4" id="KW-0720">Serine protease</keyword>
<comment type="caution">
    <text evidence="6">Lacks conserved residue(s) required for the propagation of feature annotation.</text>
</comment>
<feature type="domain" description="P/Homo B" evidence="7">
    <location>
        <begin position="365"/>
        <end position="463"/>
    </location>
</feature>
<dbReference type="Gene3D" id="2.60.120.260">
    <property type="entry name" value="Galactose-binding domain-like"/>
    <property type="match status" value="1"/>
</dbReference>
<dbReference type="Pfam" id="PF00082">
    <property type="entry name" value="Peptidase_S8"/>
    <property type="match status" value="2"/>
</dbReference>
<dbReference type="GO" id="GO:0005802">
    <property type="term" value="C:trans-Golgi network"/>
    <property type="evidence" value="ECO:0007669"/>
    <property type="project" value="TreeGrafter"/>
</dbReference>
<gene>
    <name evidence="8" type="ORF">DPMN_100061</name>
</gene>
<comment type="similarity">
    <text evidence="6">Belongs to the peptidase S8 family.</text>
</comment>
<keyword evidence="3" id="KW-0378">Hydrolase</keyword>
<dbReference type="PRINTS" id="PR00723">
    <property type="entry name" value="SUBTILISIN"/>
</dbReference>
<keyword evidence="2" id="KW-0165">Cleavage on pair of basic residues</keyword>
<name>A0A9D4LGP5_DREPO</name>
<dbReference type="SUPFAM" id="SSF52743">
    <property type="entry name" value="Subtilisin-like"/>
    <property type="match status" value="1"/>
</dbReference>
<dbReference type="PROSITE" id="PS51892">
    <property type="entry name" value="SUBTILASE"/>
    <property type="match status" value="1"/>
</dbReference>
<evidence type="ECO:0000256" key="4">
    <source>
        <dbReference type="ARBA" id="ARBA00022825"/>
    </source>
</evidence>
<dbReference type="PROSITE" id="PS51829">
    <property type="entry name" value="P_HOMO_B"/>
    <property type="match status" value="1"/>
</dbReference>
<evidence type="ECO:0000313" key="8">
    <source>
        <dbReference type="EMBL" id="KAH3857454.1"/>
    </source>
</evidence>
<dbReference type="Pfam" id="PF01483">
    <property type="entry name" value="P_proprotein"/>
    <property type="match status" value="1"/>
</dbReference>
<dbReference type="SUPFAM" id="SSF49785">
    <property type="entry name" value="Galactose-binding domain-like"/>
    <property type="match status" value="1"/>
</dbReference>
<dbReference type="PANTHER" id="PTHR42884:SF23">
    <property type="entry name" value="FURIN-LIKE PROTEASE 2"/>
    <property type="match status" value="1"/>
</dbReference>
<evidence type="ECO:0000256" key="1">
    <source>
        <dbReference type="ARBA" id="ARBA00022670"/>
    </source>
</evidence>
<dbReference type="InterPro" id="IPR008979">
    <property type="entry name" value="Galactose-bd-like_sf"/>
</dbReference>
<dbReference type="InterPro" id="IPR000209">
    <property type="entry name" value="Peptidase_S8/S53_dom"/>
</dbReference>
<dbReference type="PANTHER" id="PTHR42884">
    <property type="entry name" value="PROPROTEIN CONVERTASE SUBTILISIN/KEXIN-RELATED"/>
    <property type="match status" value="1"/>
</dbReference>
<dbReference type="InterPro" id="IPR002884">
    <property type="entry name" value="P_dom"/>
</dbReference>
<dbReference type="Gene3D" id="3.40.50.200">
    <property type="entry name" value="Peptidase S8/S53 domain"/>
    <property type="match status" value="2"/>
</dbReference>
<protein>
    <recommendedName>
        <fullName evidence="7">P/Homo B domain-containing protein</fullName>
    </recommendedName>
</protein>
<keyword evidence="9" id="KW-1185">Reference proteome</keyword>
<dbReference type="InterPro" id="IPR015500">
    <property type="entry name" value="Peptidase_S8_subtilisin-rel"/>
</dbReference>
<evidence type="ECO:0000259" key="7">
    <source>
        <dbReference type="PROSITE" id="PS51829"/>
    </source>
</evidence>
<keyword evidence="1" id="KW-0645">Protease</keyword>
<dbReference type="PROSITE" id="PS00138">
    <property type="entry name" value="SUBTILASE_SER"/>
    <property type="match status" value="1"/>
</dbReference>
<reference evidence="8" key="1">
    <citation type="journal article" date="2019" name="bioRxiv">
        <title>The Genome of the Zebra Mussel, Dreissena polymorpha: A Resource for Invasive Species Research.</title>
        <authorList>
            <person name="McCartney M.A."/>
            <person name="Auch B."/>
            <person name="Kono T."/>
            <person name="Mallez S."/>
            <person name="Zhang Y."/>
            <person name="Obille A."/>
            <person name="Becker A."/>
            <person name="Abrahante J.E."/>
            <person name="Garbe J."/>
            <person name="Badalamenti J.P."/>
            <person name="Herman A."/>
            <person name="Mangelson H."/>
            <person name="Liachko I."/>
            <person name="Sullivan S."/>
            <person name="Sone E.D."/>
            <person name="Koren S."/>
            <person name="Silverstein K.A.T."/>
            <person name="Beckman K.B."/>
            <person name="Gohl D.M."/>
        </authorList>
    </citation>
    <scope>NUCLEOTIDE SEQUENCE</scope>
    <source>
        <strain evidence="8">Duluth1</strain>
        <tissue evidence="8">Whole animal</tissue>
    </source>
</reference>
<evidence type="ECO:0000256" key="6">
    <source>
        <dbReference type="PROSITE-ProRule" id="PRU01240"/>
    </source>
</evidence>
<proteinExistence type="inferred from homology"/>
<organism evidence="8 9">
    <name type="scientific">Dreissena polymorpha</name>
    <name type="common">Zebra mussel</name>
    <name type="synonym">Mytilus polymorpha</name>
    <dbReference type="NCBI Taxonomy" id="45954"/>
    <lineage>
        <taxon>Eukaryota</taxon>
        <taxon>Metazoa</taxon>
        <taxon>Spiralia</taxon>
        <taxon>Lophotrochozoa</taxon>
        <taxon>Mollusca</taxon>
        <taxon>Bivalvia</taxon>
        <taxon>Autobranchia</taxon>
        <taxon>Heteroconchia</taxon>
        <taxon>Euheterodonta</taxon>
        <taxon>Imparidentia</taxon>
        <taxon>Neoheterodontei</taxon>
        <taxon>Myida</taxon>
        <taxon>Dreissenoidea</taxon>
        <taxon>Dreissenidae</taxon>
        <taxon>Dreissena</taxon>
    </lineage>
</organism>
<evidence type="ECO:0000256" key="3">
    <source>
        <dbReference type="ARBA" id="ARBA00022801"/>
    </source>
</evidence>
<dbReference type="PROSITE" id="PS00137">
    <property type="entry name" value="SUBTILASE_HIS"/>
    <property type="match status" value="1"/>
</dbReference>
<dbReference type="InterPro" id="IPR036852">
    <property type="entry name" value="Peptidase_S8/S53_dom_sf"/>
</dbReference>
<dbReference type="GO" id="GO:0004252">
    <property type="term" value="F:serine-type endopeptidase activity"/>
    <property type="evidence" value="ECO:0007669"/>
    <property type="project" value="InterPro"/>
</dbReference>
<dbReference type="GO" id="GO:0016485">
    <property type="term" value="P:protein processing"/>
    <property type="evidence" value="ECO:0007669"/>
    <property type="project" value="TreeGrafter"/>
</dbReference>
<dbReference type="AlphaFoldDB" id="A0A9D4LGP5"/>
<dbReference type="GO" id="GO:0000139">
    <property type="term" value="C:Golgi membrane"/>
    <property type="evidence" value="ECO:0007669"/>
    <property type="project" value="TreeGrafter"/>
</dbReference>
<dbReference type="EMBL" id="JAIWYP010000003">
    <property type="protein sequence ID" value="KAH3857454.1"/>
    <property type="molecule type" value="Genomic_DNA"/>
</dbReference>
<evidence type="ECO:0000313" key="9">
    <source>
        <dbReference type="Proteomes" id="UP000828390"/>
    </source>
</evidence>
<dbReference type="InterPro" id="IPR023828">
    <property type="entry name" value="Peptidase_S8_Ser-AS"/>
</dbReference>
<accession>A0A9D4LGP5</accession>
<dbReference type="Proteomes" id="UP000828390">
    <property type="component" value="Unassembled WGS sequence"/>
</dbReference>
<evidence type="ECO:0000256" key="5">
    <source>
        <dbReference type="ARBA" id="ARBA00023157"/>
    </source>
</evidence>
<comment type="caution">
    <text evidence="8">The sequence shown here is derived from an EMBL/GenBank/DDBJ whole genome shotgun (WGS) entry which is preliminary data.</text>
</comment>
<sequence>MEVKPENYTDSVLIGYDGTIEEAQEFGKQNNLQFMRQVVRSFYEFRVVGAKQMSTSPVNIDLRRLTERDNKVKGLEQQKVRFMRKKTVLREKIFSNRTEVNHQRFRRAITVSDAQWSNQWHLQTSQHPSMGVQNAWNKGFNGSGITMAIVDDGIDTSHSDVNYDATLSYNFNHNIADPNHVLAGDVHGTSCAGVAAASKNTECVIGTAFEAKIAGLRLIDSETGATDADEAAALIYKLSDIDIYSNSWGPSDDGTIVVPLPRVVYEAFVEGVEKTTTGPFNTCVNDFDGTSAACPLAAGIIALTLQANNALTWRDIQHLIVETSVTDGLNIEFFSNGAGKKVNSYVGFGLMNAENMVDAAASWKTVPPAISCYASSTVWKSNILSSLITDRVDLSACKVLYTEHVTIKVNFQSAYRGATIINLQSPNLTEKNVLSNRDNDIDANEITWTFMTVHFWGESAAGS</sequence>
<evidence type="ECO:0000256" key="2">
    <source>
        <dbReference type="ARBA" id="ARBA00022685"/>
    </source>
</evidence>